<keyword evidence="2" id="KW-1185">Reference proteome</keyword>
<name>A0ACB6RVQ0_9PLEO</name>
<comment type="caution">
    <text evidence="1">The sequence shown here is derived from an EMBL/GenBank/DDBJ whole genome shotgun (WGS) entry which is preliminary data.</text>
</comment>
<gene>
    <name evidence="1" type="ORF">BU25DRAFT_412111</name>
</gene>
<evidence type="ECO:0000313" key="1">
    <source>
        <dbReference type="EMBL" id="KAF2625849.1"/>
    </source>
</evidence>
<sequence length="53" mass="5712">MCILASEARCVPSWAGRLIETPLIRDACDARPVVSGAMDRCLGKPYRSGMVTS</sequence>
<reference evidence="1" key="1">
    <citation type="journal article" date="2020" name="Stud. Mycol.">
        <title>101 Dothideomycetes genomes: a test case for predicting lifestyles and emergence of pathogens.</title>
        <authorList>
            <person name="Haridas S."/>
            <person name="Albert R."/>
            <person name="Binder M."/>
            <person name="Bloem J."/>
            <person name="Labutti K."/>
            <person name="Salamov A."/>
            <person name="Andreopoulos B."/>
            <person name="Baker S."/>
            <person name="Barry K."/>
            <person name="Bills G."/>
            <person name="Bluhm B."/>
            <person name="Cannon C."/>
            <person name="Castanera R."/>
            <person name="Culley D."/>
            <person name="Daum C."/>
            <person name="Ezra D."/>
            <person name="Gonzalez J."/>
            <person name="Henrissat B."/>
            <person name="Kuo A."/>
            <person name="Liang C."/>
            <person name="Lipzen A."/>
            <person name="Lutzoni F."/>
            <person name="Magnuson J."/>
            <person name="Mondo S."/>
            <person name="Nolan M."/>
            <person name="Ohm R."/>
            <person name="Pangilinan J."/>
            <person name="Park H.-J."/>
            <person name="Ramirez L."/>
            <person name="Alfaro M."/>
            <person name="Sun H."/>
            <person name="Tritt A."/>
            <person name="Yoshinaga Y."/>
            <person name="Zwiers L.-H."/>
            <person name="Turgeon B."/>
            <person name="Goodwin S."/>
            <person name="Spatafora J."/>
            <person name="Crous P."/>
            <person name="Grigoriev I."/>
        </authorList>
    </citation>
    <scope>NUCLEOTIDE SEQUENCE</scope>
    <source>
        <strain evidence="1">CBS 525.71</strain>
    </source>
</reference>
<dbReference type="Proteomes" id="UP000799754">
    <property type="component" value="Unassembled WGS sequence"/>
</dbReference>
<organism evidence="1 2">
    <name type="scientific">Macroventuria anomochaeta</name>
    <dbReference type="NCBI Taxonomy" id="301207"/>
    <lineage>
        <taxon>Eukaryota</taxon>
        <taxon>Fungi</taxon>
        <taxon>Dikarya</taxon>
        <taxon>Ascomycota</taxon>
        <taxon>Pezizomycotina</taxon>
        <taxon>Dothideomycetes</taxon>
        <taxon>Pleosporomycetidae</taxon>
        <taxon>Pleosporales</taxon>
        <taxon>Pleosporineae</taxon>
        <taxon>Didymellaceae</taxon>
        <taxon>Macroventuria</taxon>
    </lineage>
</organism>
<evidence type="ECO:0000313" key="2">
    <source>
        <dbReference type="Proteomes" id="UP000799754"/>
    </source>
</evidence>
<dbReference type="EMBL" id="MU006723">
    <property type="protein sequence ID" value="KAF2625849.1"/>
    <property type="molecule type" value="Genomic_DNA"/>
</dbReference>
<proteinExistence type="predicted"/>
<protein>
    <submittedName>
        <fullName evidence="1">Uncharacterized protein</fullName>
    </submittedName>
</protein>
<accession>A0ACB6RVQ0</accession>